<feature type="repeat" description="Pumilio" evidence="2">
    <location>
        <begin position="350"/>
        <end position="385"/>
    </location>
</feature>
<feature type="domain" description="PUM-HD" evidence="4">
    <location>
        <begin position="110"/>
        <end position="449"/>
    </location>
</feature>
<proteinExistence type="predicted"/>
<dbReference type="InterPro" id="IPR033712">
    <property type="entry name" value="Pumilio_RNA-bd"/>
</dbReference>
<organism evidence="5 6">
    <name type="scientific">Blepharisma stoltei</name>
    <dbReference type="NCBI Taxonomy" id="1481888"/>
    <lineage>
        <taxon>Eukaryota</taxon>
        <taxon>Sar</taxon>
        <taxon>Alveolata</taxon>
        <taxon>Ciliophora</taxon>
        <taxon>Postciliodesmatophora</taxon>
        <taxon>Heterotrichea</taxon>
        <taxon>Heterotrichida</taxon>
        <taxon>Blepharismidae</taxon>
        <taxon>Blepharisma</taxon>
    </lineage>
</organism>
<evidence type="ECO:0000256" key="2">
    <source>
        <dbReference type="PROSITE-ProRule" id="PRU00317"/>
    </source>
</evidence>
<feature type="repeat" description="Pumilio" evidence="2">
    <location>
        <begin position="168"/>
        <end position="204"/>
    </location>
</feature>
<reference evidence="5" key="1">
    <citation type="submission" date="2021-09" db="EMBL/GenBank/DDBJ databases">
        <authorList>
            <consortium name="AG Swart"/>
            <person name="Singh M."/>
            <person name="Singh A."/>
            <person name="Seah K."/>
            <person name="Emmerich C."/>
        </authorList>
    </citation>
    <scope>NUCLEOTIDE SEQUENCE</scope>
    <source>
        <strain evidence="5">ATCC30299</strain>
    </source>
</reference>
<dbReference type="GO" id="GO:0010608">
    <property type="term" value="P:post-transcriptional regulation of gene expression"/>
    <property type="evidence" value="ECO:0007669"/>
    <property type="project" value="TreeGrafter"/>
</dbReference>
<dbReference type="InterPro" id="IPR011989">
    <property type="entry name" value="ARM-like"/>
</dbReference>
<dbReference type="AlphaFoldDB" id="A0AAU9K1D0"/>
<dbReference type="InterPro" id="IPR016024">
    <property type="entry name" value="ARM-type_fold"/>
</dbReference>
<keyword evidence="1" id="KW-0677">Repeat</keyword>
<dbReference type="GO" id="GO:0003729">
    <property type="term" value="F:mRNA binding"/>
    <property type="evidence" value="ECO:0007669"/>
    <property type="project" value="TreeGrafter"/>
</dbReference>
<gene>
    <name evidence="5" type="ORF">BSTOLATCC_MIC58179</name>
</gene>
<dbReference type="PANTHER" id="PTHR12537">
    <property type="entry name" value="RNA BINDING PROTEIN PUMILIO-RELATED"/>
    <property type="match status" value="1"/>
</dbReference>
<dbReference type="SUPFAM" id="SSF48371">
    <property type="entry name" value="ARM repeat"/>
    <property type="match status" value="1"/>
</dbReference>
<dbReference type="Proteomes" id="UP001162131">
    <property type="component" value="Unassembled WGS sequence"/>
</dbReference>
<feature type="repeat" description="Pumilio" evidence="2">
    <location>
        <begin position="386"/>
        <end position="423"/>
    </location>
</feature>
<comment type="caution">
    <text evidence="5">The sequence shown here is derived from an EMBL/GenBank/DDBJ whole genome shotgun (WGS) entry which is preliminary data.</text>
</comment>
<keyword evidence="6" id="KW-1185">Reference proteome</keyword>
<feature type="repeat" description="Pumilio" evidence="2">
    <location>
        <begin position="277"/>
        <end position="313"/>
    </location>
</feature>
<sequence length="460" mass="51951">MASPFYHKIFGDTNRSSSAPPLVDSNTLFAFPMDSDYASPFSRNFGNDLYKDLPGHHENKQEADTNGSGIEDEPVHTCSTTALVDNVVNNCIREDENSPDDTFYGGFSMMANFNAANFVPEFYGYSIFTPQDVYTRAVEMAKDQSGCRLLQKKLEELNPFTIQTIFEQLAEHVNELMVDPFGNYLIQKLIEVSEEPIISSIIMSVSIEITQISLNAHGTRAVQKLLEICSQYPKYIYILVNALNKDIITLIKDINGNHVIQKCLNVFEKNYNNFIYEAACKNMVDIATHRHGCCVLQRCIDAASPEQLSILIDNIVENAVALVKDAFGNYVVQYIIDLNSLSVNARLALIFMESMQDLSTQKFSSNVIEKCLQQNSSEIQQAMIQEIGKPKNLAKMLTDQYANYVVQRALTLASPAMLVKMLKEIKSMMEDLKKNQFGKRIHAKLLRKYPELMEKGFGRV</sequence>
<dbReference type="Pfam" id="PF22493">
    <property type="entry name" value="PUF_NOP9"/>
    <property type="match status" value="1"/>
</dbReference>
<accession>A0AAU9K1D0</accession>
<name>A0AAU9K1D0_9CILI</name>
<dbReference type="Pfam" id="PF00806">
    <property type="entry name" value="PUF"/>
    <property type="match status" value="6"/>
</dbReference>
<evidence type="ECO:0000256" key="1">
    <source>
        <dbReference type="ARBA" id="ARBA00022737"/>
    </source>
</evidence>
<dbReference type="Gene3D" id="1.25.10.10">
    <property type="entry name" value="Leucine-rich Repeat Variant"/>
    <property type="match status" value="1"/>
</dbReference>
<dbReference type="PROSITE" id="PS50303">
    <property type="entry name" value="PUM_HD"/>
    <property type="match status" value="1"/>
</dbReference>
<dbReference type="SMART" id="SM00025">
    <property type="entry name" value="Pumilio"/>
    <property type="match status" value="8"/>
</dbReference>
<feature type="compositionally biased region" description="Basic and acidic residues" evidence="3">
    <location>
        <begin position="52"/>
        <end position="63"/>
    </location>
</feature>
<dbReference type="EMBL" id="CAJZBQ010000056">
    <property type="protein sequence ID" value="CAG9333366.1"/>
    <property type="molecule type" value="Genomic_DNA"/>
</dbReference>
<dbReference type="GO" id="GO:0005737">
    <property type="term" value="C:cytoplasm"/>
    <property type="evidence" value="ECO:0007669"/>
    <property type="project" value="TreeGrafter"/>
</dbReference>
<dbReference type="FunFam" id="1.25.10.10:FF:000237">
    <property type="entry name" value="Pumilio homolog 9"/>
    <property type="match status" value="1"/>
</dbReference>
<dbReference type="CDD" id="cd07920">
    <property type="entry name" value="Pumilio"/>
    <property type="match status" value="1"/>
</dbReference>
<evidence type="ECO:0000313" key="5">
    <source>
        <dbReference type="EMBL" id="CAG9333366.1"/>
    </source>
</evidence>
<evidence type="ECO:0000313" key="6">
    <source>
        <dbReference type="Proteomes" id="UP001162131"/>
    </source>
</evidence>
<feature type="region of interest" description="Disordered" evidence="3">
    <location>
        <begin position="52"/>
        <end position="71"/>
    </location>
</feature>
<evidence type="ECO:0000256" key="3">
    <source>
        <dbReference type="SAM" id="MobiDB-lite"/>
    </source>
</evidence>
<dbReference type="PANTHER" id="PTHR12537:SF13">
    <property type="entry name" value="PUMILIO HOMOLOGY DOMAIN FAMILY MEMBER 4"/>
    <property type="match status" value="1"/>
</dbReference>
<feature type="repeat" description="Pumilio" evidence="2">
    <location>
        <begin position="132"/>
        <end position="167"/>
    </location>
</feature>
<dbReference type="InterPro" id="IPR033133">
    <property type="entry name" value="PUM-HD"/>
</dbReference>
<feature type="repeat" description="Pumilio" evidence="2">
    <location>
        <begin position="314"/>
        <end position="349"/>
    </location>
</feature>
<evidence type="ECO:0000259" key="4">
    <source>
        <dbReference type="PROSITE" id="PS50303"/>
    </source>
</evidence>
<protein>
    <recommendedName>
        <fullName evidence="4">PUM-HD domain-containing protein</fullName>
    </recommendedName>
</protein>
<dbReference type="PROSITE" id="PS50302">
    <property type="entry name" value="PUM"/>
    <property type="match status" value="6"/>
</dbReference>
<dbReference type="InterPro" id="IPR001313">
    <property type="entry name" value="Pumilio_RNA-bd_rpt"/>
</dbReference>